<dbReference type="GO" id="GO:0042910">
    <property type="term" value="F:xenobiotic transmembrane transporter activity"/>
    <property type="evidence" value="ECO:0007669"/>
    <property type="project" value="TreeGrafter"/>
</dbReference>
<dbReference type="PANTHER" id="PTHR32063">
    <property type="match status" value="1"/>
</dbReference>
<dbReference type="InterPro" id="IPR027463">
    <property type="entry name" value="AcrB_DN_DC_subdom"/>
</dbReference>
<feature type="transmembrane region" description="Helical" evidence="8">
    <location>
        <begin position="346"/>
        <end position="362"/>
    </location>
</feature>
<dbReference type="Gene3D" id="1.20.1640.10">
    <property type="entry name" value="Multidrug efflux transporter AcrB transmembrane domain"/>
    <property type="match status" value="2"/>
</dbReference>
<evidence type="ECO:0000256" key="7">
    <source>
        <dbReference type="ARBA" id="ARBA00023136"/>
    </source>
</evidence>
<feature type="transmembrane region" description="Helical" evidence="8">
    <location>
        <begin position="925"/>
        <end position="950"/>
    </location>
</feature>
<feature type="transmembrane region" description="Helical" evidence="8">
    <location>
        <begin position="874"/>
        <end position="893"/>
    </location>
</feature>
<evidence type="ECO:0000313" key="10">
    <source>
        <dbReference type="Proteomes" id="UP000199233"/>
    </source>
</evidence>
<dbReference type="NCBIfam" id="TIGR00914">
    <property type="entry name" value="2A0601"/>
    <property type="match status" value="1"/>
</dbReference>
<feature type="transmembrane region" description="Helical" evidence="8">
    <location>
        <begin position="1003"/>
        <end position="1029"/>
    </location>
</feature>
<dbReference type="STRING" id="489703.SAMN04488038_11096"/>
<feature type="transmembrane region" description="Helical" evidence="8">
    <location>
        <begin position="448"/>
        <end position="468"/>
    </location>
</feature>
<dbReference type="Gene3D" id="3.30.70.1440">
    <property type="entry name" value="Multidrug efflux transporter AcrB pore domain"/>
    <property type="match status" value="1"/>
</dbReference>
<comment type="similarity">
    <text evidence="2">Belongs to the resistance-nodulation-cell division (RND) (TC 2.A.6) family.</text>
</comment>
<dbReference type="GO" id="GO:0008324">
    <property type="term" value="F:monoatomic cation transmembrane transporter activity"/>
    <property type="evidence" value="ECO:0007669"/>
    <property type="project" value="InterPro"/>
</dbReference>
<sequence length="1036" mass="111535">MIRSLLHLAVTRRWLMLTFSLGLAVVGVFAYQRLTVDAVPDITNVQVMIAARAPGYSPLETERRVTFPIETALGGMQNLSRTRSISKYGLAQITAVFEDGTDLYRARQLVNERLLEVRGNLPPDVEINLGPVATGLGEIFMYALRADAKARQPDGSPYDATALRSIQDWIIRPQLRQTPGVTEVDTIGGRVKQFHVLPDPARLLAQRLGLADLADALVAGNGSRGAGYIERNGEQLLVRTPGELRGVEDIRRLVVASRDGVPVTVADVAEVRIGAPLRTGAAQLGTEETVLSTTFMLIGENSRRVSEAVAQRLEEIRKRLPAGVEAITVYNRSELVAKTVATVQKNLIEGALLVIVVLFLMLGNLRAALLTALVIPLSLLMTFTGMVAGNVSGNLMSLGALDFGLIVDGSVIIVENCILRLGQAQHEHGGPLSLTHRLAVVHEASSEVFMPSLVSVLVVVLVNLPIFALSGVEGKMFHPMAITVVMALLAALLLSVTMVPALVAVLLRGPISHEDNFIVRQAKRVYAPLLDGALRQSRTVLTGAVLLVLLCGWLITRLGAEFIPNLDEGDVIIQPTRAAGIGIEQALRTQKLVNTELLKVPEVKTVFARTGTNEAATDPMSPGETDTFVMLKERSDWPDPHKPKAQLIEELSAVVEAVPGAAYSFTQPIQMRFNELISGVRSDLAIKVFGDDLETLERTANRIARRIEKIPGAADVKVEQVSGLPMLSVEPRREQLARYGLRVADVQQLVSTAIGGSHAGQIFEGDARYDVVVRLPEDLRDDPSALARLPLLTPDAYVPLAQVADIQRRLGPNQISRENGKRRVVVTANVRGRDLAGFVQEAQAAVDAGVHLPAGYYLSWGGTFEQLASAAQRLSVVVPISLLMIFGLLYLSFSSVKDALLVFSGVPLALTGGILALWLRGIPLSISAGVGFITLSGVAVLTGVVMVSMFRELLAQNRPLQEAIIEGAMTRLRPILMIGLVASLGFLPMALNTGTGAEVQRPLATVVIGGIISATILSLLVMPVLFALAHRRDARS</sequence>
<dbReference type="SUPFAM" id="SSF82714">
    <property type="entry name" value="Multidrug efflux transporter AcrB TolC docking domain, DN and DC subdomains"/>
    <property type="match status" value="2"/>
</dbReference>
<gene>
    <name evidence="9" type="ORF">SAMN04488038_11096</name>
</gene>
<dbReference type="Proteomes" id="UP000199233">
    <property type="component" value="Unassembled WGS sequence"/>
</dbReference>
<dbReference type="OrthoDB" id="9758297at2"/>
<evidence type="ECO:0000256" key="3">
    <source>
        <dbReference type="ARBA" id="ARBA00022448"/>
    </source>
</evidence>
<accession>A0A1H9IM33</accession>
<keyword evidence="10" id="KW-1185">Reference proteome</keyword>
<dbReference type="Gene3D" id="3.30.70.1430">
    <property type="entry name" value="Multidrug efflux transporter AcrB pore domain"/>
    <property type="match status" value="2"/>
</dbReference>
<dbReference type="InterPro" id="IPR001036">
    <property type="entry name" value="Acrflvin-R"/>
</dbReference>
<dbReference type="GO" id="GO:0005886">
    <property type="term" value="C:plasma membrane"/>
    <property type="evidence" value="ECO:0007669"/>
    <property type="project" value="UniProtKB-SubCell"/>
</dbReference>
<feature type="transmembrane region" description="Helical" evidence="8">
    <location>
        <begin position="971"/>
        <end position="991"/>
    </location>
</feature>
<evidence type="ECO:0000256" key="1">
    <source>
        <dbReference type="ARBA" id="ARBA00004651"/>
    </source>
</evidence>
<organism evidence="9 10">
    <name type="scientific">Solimonas aquatica</name>
    <dbReference type="NCBI Taxonomy" id="489703"/>
    <lineage>
        <taxon>Bacteria</taxon>
        <taxon>Pseudomonadati</taxon>
        <taxon>Pseudomonadota</taxon>
        <taxon>Gammaproteobacteria</taxon>
        <taxon>Nevskiales</taxon>
        <taxon>Nevskiaceae</taxon>
        <taxon>Solimonas</taxon>
    </lineage>
</organism>
<dbReference type="SUPFAM" id="SSF82693">
    <property type="entry name" value="Multidrug efflux transporter AcrB pore domain, PN1, PN2, PC1 and PC2 subdomains"/>
    <property type="match status" value="3"/>
</dbReference>
<feature type="transmembrane region" description="Helical" evidence="8">
    <location>
        <begin position="369"/>
        <end position="389"/>
    </location>
</feature>
<name>A0A1H9IM33_9GAMM</name>
<keyword evidence="4" id="KW-1003">Cell membrane</keyword>
<dbReference type="PANTHER" id="PTHR32063:SF24">
    <property type="entry name" value="CATION EFFLUX SYSTEM (ACRB_ACRD_ACRF FAMILY)"/>
    <property type="match status" value="1"/>
</dbReference>
<dbReference type="SUPFAM" id="SSF82866">
    <property type="entry name" value="Multidrug efflux transporter AcrB transmembrane domain"/>
    <property type="match status" value="2"/>
</dbReference>
<dbReference type="Gene3D" id="3.30.70.1320">
    <property type="entry name" value="Multidrug efflux transporter AcrB pore domain like"/>
    <property type="match status" value="1"/>
</dbReference>
<dbReference type="Gene3D" id="3.30.2090.10">
    <property type="entry name" value="Multidrug efflux transporter AcrB TolC docking domain, DN and DC subdomains"/>
    <property type="match status" value="2"/>
</dbReference>
<evidence type="ECO:0000256" key="8">
    <source>
        <dbReference type="SAM" id="Phobius"/>
    </source>
</evidence>
<keyword evidence="5 8" id="KW-0812">Transmembrane</keyword>
<keyword evidence="6 8" id="KW-1133">Transmembrane helix</keyword>
<evidence type="ECO:0000256" key="4">
    <source>
        <dbReference type="ARBA" id="ARBA00022475"/>
    </source>
</evidence>
<dbReference type="EMBL" id="FOFS01000010">
    <property type="protein sequence ID" value="SEQ75660.1"/>
    <property type="molecule type" value="Genomic_DNA"/>
</dbReference>
<keyword evidence="3" id="KW-0813">Transport</keyword>
<dbReference type="AlphaFoldDB" id="A0A1H9IM33"/>
<keyword evidence="7 8" id="KW-0472">Membrane</keyword>
<reference evidence="9 10" key="1">
    <citation type="submission" date="2016-10" db="EMBL/GenBank/DDBJ databases">
        <authorList>
            <person name="de Groot N.N."/>
        </authorList>
    </citation>
    <scope>NUCLEOTIDE SEQUENCE [LARGE SCALE GENOMIC DNA]</scope>
    <source>
        <strain evidence="9 10">DSM 25927</strain>
    </source>
</reference>
<dbReference type="InterPro" id="IPR004763">
    <property type="entry name" value="CusA-like"/>
</dbReference>
<comment type="subcellular location">
    <subcellularLocation>
        <location evidence="1">Cell membrane</location>
        <topology evidence="1">Multi-pass membrane protein</topology>
    </subcellularLocation>
</comment>
<evidence type="ECO:0000256" key="5">
    <source>
        <dbReference type="ARBA" id="ARBA00022692"/>
    </source>
</evidence>
<protein>
    <submittedName>
        <fullName evidence="9">Cobalt-zinc-cadmium resistance protein CzcA</fullName>
    </submittedName>
</protein>
<feature type="transmembrane region" description="Helical" evidence="8">
    <location>
        <begin position="900"/>
        <end position="919"/>
    </location>
</feature>
<dbReference type="PRINTS" id="PR00702">
    <property type="entry name" value="ACRIFLAVINRP"/>
</dbReference>
<feature type="transmembrane region" description="Helical" evidence="8">
    <location>
        <begin position="480"/>
        <end position="507"/>
    </location>
</feature>
<proteinExistence type="inferred from homology"/>
<dbReference type="Pfam" id="PF00873">
    <property type="entry name" value="ACR_tran"/>
    <property type="match status" value="1"/>
</dbReference>
<dbReference type="RefSeq" id="WP_093287037.1">
    <property type="nucleotide sequence ID" value="NZ_FOFS01000010.1"/>
</dbReference>
<evidence type="ECO:0000313" key="9">
    <source>
        <dbReference type="EMBL" id="SEQ75660.1"/>
    </source>
</evidence>
<evidence type="ECO:0000256" key="2">
    <source>
        <dbReference type="ARBA" id="ARBA00010942"/>
    </source>
</evidence>
<evidence type="ECO:0000256" key="6">
    <source>
        <dbReference type="ARBA" id="ARBA00022989"/>
    </source>
</evidence>